<organism evidence="2 3">
    <name type="scientific">Pisum sativum</name>
    <name type="common">Garden pea</name>
    <name type="synonym">Lathyrus oleraceus</name>
    <dbReference type="NCBI Taxonomy" id="3888"/>
    <lineage>
        <taxon>Eukaryota</taxon>
        <taxon>Viridiplantae</taxon>
        <taxon>Streptophyta</taxon>
        <taxon>Embryophyta</taxon>
        <taxon>Tracheophyta</taxon>
        <taxon>Spermatophyta</taxon>
        <taxon>Magnoliopsida</taxon>
        <taxon>eudicotyledons</taxon>
        <taxon>Gunneridae</taxon>
        <taxon>Pentapetalae</taxon>
        <taxon>rosids</taxon>
        <taxon>fabids</taxon>
        <taxon>Fabales</taxon>
        <taxon>Fabaceae</taxon>
        <taxon>Papilionoideae</taxon>
        <taxon>50 kb inversion clade</taxon>
        <taxon>NPAAA clade</taxon>
        <taxon>Hologalegina</taxon>
        <taxon>IRL clade</taxon>
        <taxon>Fabeae</taxon>
        <taxon>Lathyrus</taxon>
    </lineage>
</organism>
<comment type="caution">
    <text evidence="2">The sequence shown here is derived from an EMBL/GenBank/DDBJ whole genome shotgun (WGS) entry which is preliminary data.</text>
</comment>
<feature type="compositionally biased region" description="Basic and acidic residues" evidence="1">
    <location>
        <begin position="118"/>
        <end position="134"/>
    </location>
</feature>
<dbReference type="EMBL" id="JAMSHJ010000005">
    <property type="protein sequence ID" value="KAI5406005.1"/>
    <property type="molecule type" value="Genomic_DNA"/>
</dbReference>
<feature type="region of interest" description="Disordered" evidence="1">
    <location>
        <begin position="75"/>
        <end position="156"/>
    </location>
</feature>
<evidence type="ECO:0000313" key="2">
    <source>
        <dbReference type="EMBL" id="KAI5406005.1"/>
    </source>
</evidence>
<evidence type="ECO:0000256" key="1">
    <source>
        <dbReference type="SAM" id="MobiDB-lite"/>
    </source>
</evidence>
<dbReference type="Proteomes" id="UP001058974">
    <property type="component" value="Chromosome 5"/>
</dbReference>
<gene>
    <name evidence="2" type="ORF">KIW84_052672</name>
</gene>
<proteinExistence type="predicted"/>
<feature type="region of interest" description="Disordered" evidence="1">
    <location>
        <begin position="17"/>
        <end position="38"/>
    </location>
</feature>
<sequence length="156" mass="16632">MSPDVVTSIKGHVISNDVGSVGTFDKSGSETVSLDNPRAEKTLDQSSLNVVVNEIVDKTSHVSLSKILVANPESGVVSDVATSLAQSDHHVETTQEKSHDRSVGGEKDDSDDENMSAEGEKDLSDKGDKEESVGVKKYKSTNIVNVDDLDSDDETI</sequence>
<evidence type="ECO:0000313" key="3">
    <source>
        <dbReference type="Proteomes" id="UP001058974"/>
    </source>
</evidence>
<protein>
    <submittedName>
        <fullName evidence="2">Uncharacterized protein</fullName>
    </submittedName>
</protein>
<dbReference type="AlphaFoldDB" id="A0A9D4WQM6"/>
<name>A0A9D4WQM6_PEA</name>
<feature type="compositionally biased region" description="Acidic residues" evidence="1">
    <location>
        <begin position="147"/>
        <end position="156"/>
    </location>
</feature>
<accession>A0A9D4WQM6</accession>
<dbReference type="Gramene" id="Psat05G0267200-T1">
    <property type="protein sequence ID" value="KAI5406005.1"/>
    <property type="gene ID" value="KIW84_052672"/>
</dbReference>
<keyword evidence="3" id="KW-1185">Reference proteome</keyword>
<reference evidence="2 3" key="1">
    <citation type="journal article" date="2022" name="Nat. Genet.">
        <title>Improved pea reference genome and pan-genome highlight genomic features and evolutionary characteristics.</title>
        <authorList>
            <person name="Yang T."/>
            <person name="Liu R."/>
            <person name="Luo Y."/>
            <person name="Hu S."/>
            <person name="Wang D."/>
            <person name="Wang C."/>
            <person name="Pandey M.K."/>
            <person name="Ge S."/>
            <person name="Xu Q."/>
            <person name="Li N."/>
            <person name="Li G."/>
            <person name="Huang Y."/>
            <person name="Saxena R.K."/>
            <person name="Ji Y."/>
            <person name="Li M."/>
            <person name="Yan X."/>
            <person name="He Y."/>
            <person name="Liu Y."/>
            <person name="Wang X."/>
            <person name="Xiang C."/>
            <person name="Varshney R.K."/>
            <person name="Ding H."/>
            <person name="Gao S."/>
            <person name="Zong X."/>
        </authorList>
    </citation>
    <scope>NUCLEOTIDE SEQUENCE [LARGE SCALE GENOMIC DNA]</scope>
    <source>
        <strain evidence="2 3">cv. Zhongwan 6</strain>
    </source>
</reference>
<feature type="compositionally biased region" description="Basic and acidic residues" evidence="1">
    <location>
        <begin position="87"/>
        <end position="107"/>
    </location>
</feature>